<dbReference type="EMBL" id="FOCO01000099">
    <property type="protein sequence ID" value="SEO32384.1"/>
    <property type="molecule type" value="Genomic_DNA"/>
</dbReference>
<feature type="non-terminal residue" evidence="1">
    <location>
        <position position="1"/>
    </location>
</feature>
<sequence>VLGQRDVHALRQDNRARISRHGAYSRGNGGAFQGGRFYLDRKKNTFKSDTLIGRRSTLHWREPGIRLRKEVRRLREEREVLKKAAIRWPVGKWHIHH</sequence>
<dbReference type="AlphaFoldDB" id="A0A1H8NRX9"/>
<dbReference type="RefSeq" id="WP_175469350.1">
    <property type="nucleotide sequence ID" value="NZ_FOCO01000099.1"/>
</dbReference>
<organism evidence="1 2">
    <name type="scientific">Pseudorhodobacter antarcticus</name>
    <dbReference type="NCBI Taxonomy" id="1077947"/>
    <lineage>
        <taxon>Bacteria</taxon>
        <taxon>Pseudomonadati</taxon>
        <taxon>Pseudomonadota</taxon>
        <taxon>Alphaproteobacteria</taxon>
        <taxon>Rhodobacterales</taxon>
        <taxon>Paracoccaceae</taxon>
        <taxon>Pseudorhodobacter</taxon>
    </lineage>
</organism>
<dbReference type="Proteomes" id="UP000183002">
    <property type="component" value="Unassembled WGS sequence"/>
</dbReference>
<accession>A0A1H8NRX9</accession>
<evidence type="ECO:0000313" key="1">
    <source>
        <dbReference type="EMBL" id="SEO32384.1"/>
    </source>
</evidence>
<protein>
    <submittedName>
        <fullName evidence="1">Uncharacterized protein</fullName>
    </submittedName>
</protein>
<name>A0A1H8NRX9_9RHOB</name>
<proteinExistence type="predicted"/>
<keyword evidence="2" id="KW-1185">Reference proteome</keyword>
<reference evidence="1 2" key="1">
    <citation type="submission" date="2016-10" db="EMBL/GenBank/DDBJ databases">
        <authorList>
            <person name="de Groot N.N."/>
        </authorList>
    </citation>
    <scope>NUCLEOTIDE SEQUENCE [LARGE SCALE GENOMIC DNA]</scope>
    <source>
        <strain evidence="1 2">CGMCC 1.10836</strain>
    </source>
</reference>
<gene>
    <name evidence="1" type="ORF">SAMN05216227_10993</name>
</gene>
<evidence type="ECO:0000313" key="2">
    <source>
        <dbReference type="Proteomes" id="UP000183002"/>
    </source>
</evidence>